<keyword evidence="2" id="KW-1185">Reference proteome</keyword>
<sequence length="146" mass="15030">MPQPAARSALEDRYFTRMAAALGDKARLADWLVSGTVADIGVGGGELSALFAATEGVTGVYAIDDAPDALRRLDQLPGVTPVAGSVEQLSALAPLDNVVFCSVLHEVYSYGGGQQAVTDALDAAAAALRPDDCAVEEASLPLQDRA</sequence>
<dbReference type="Gene3D" id="3.40.50.150">
    <property type="entry name" value="Vaccinia Virus protein VP39"/>
    <property type="match status" value="1"/>
</dbReference>
<dbReference type="Proteomes" id="UP000293995">
    <property type="component" value="Chromosome"/>
</dbReference>
<evidence type="ECO:0000313" key="2">
    <source>
        <dbReference type="Proteomes" id="UP000293995"/>
    </source>
</evidence>
<dbReference type="AlphaFoldDB" id="A0A4P6EH87"/>
<dbReference type="InterPro" id="IPR029063">
    <property type="entry name" value="SAM-dependent_MTases_sf"/>
</dbReference>
<gene>
    <name evidence="1" type="ORF">ET475_15720</name>
</gene>
<evidence type="ECO:0000313" key="1">
    <source>
        <dbReference type="EMBL" id="QAY61286.1"/>
    </source>
</evidence>
<name>A0A4P6EH87_9MICO</name>
<dbReference type="RefSeq" id="WP_129392427.1">
    <property type="nucleotide sequence ID" value="NZ_CP035494.1"/>
</dbReference>
<reference evidence="1 2" key="1">
    <citation type="submission" date="2019-01" db="EMBL/GenBank/DDBJ databases">
        <title>Genome sequencing of strain DFW100M-13.</title>
        <authorList>
            <person name="Heo J."/>
            <person name="Kim S.-J."/>
            <person name="Kim J.-S."/>
            <person name="Hong S.-B."/>
            <person name="Kwon S.-W."/>
        </authorList>
    </citation>
    <scope>NUCLEOTIDE SEQUENCE [LARGE SCALE GENOMIC DNA]</scope>
    <source>
        <strain evidence="1 2">DFW100M-13</strain>
    </source>
</reference>
<protein>
    <recommendedName>
        <fullName evidence="3">Class I SAM-dependent methyltransferase</fullName>
    </recommendedName>
</protein>
<dbReference type="KEGG" id="mprt:ET475_15720"/>
<dbReference type="OrthoDB" id="5106431at2"/>
<evidence type="ECO:0008006" key="3">
    <source>
        <dbReference type="Google" id="ProtNLM"/>
    </source>
</evidence>
<organism evidence="1 2">
    <name type="scientific">Microbacterium protaetiae</name>
    <dbReference type="NCBI Taxonomy" id="2509458"/>
    <lineage>
        <taxon>Bacteria</taxon>
        <taxon>Bacillati</taxon>
        <taxon>Actinomycetota</taxon>
        <taxon>Actinomycetes</taxon>
        <taxon>Micrococcales</taxon>
        <taxon>Microbacteriaceae</taxon>
        <taxon>Microbacterium</taxon>
    </lineage>
</organism>
<accession>A0A4P6EH87</accession>
<dbReference type="SUPFAM" id="SSF53335">
    <property type="entry name" value="S-adenosyl-L-methionine-dependent methyltransferases"/>
    <property type="match status" value="1"/>
</dbReference>
<dbReference type="EMBL" id="CP035494">
    <property type="protein sequence ID" value="QAY61286.1"/>
    <property type="molecule type" value="Genomic_DNA"/>
</dbReference>
<proteinExistence type="predicted"/>